<evidence type="ECO:0000259" key="3">
    <source>
        <dbReference type="PROSITE" id="PS51756"/>
    </source>
</evidence>
<dbReference type="EMBL" id="CP129113">
    <property type="protein sequence ID" value="WLV24282.1"/>
    <property type="molecule type" value="Genomic_DNA"/>
</dbReference>
<proteinExistence type="inferred from homology"/>
<sequence>MARLVNEEMEDLVKKLEKYQSSLKDAVYEQYKSSTVLSRSINLKGKTGNSMKEYMEIVHINLAQKIINVSSELLEAARKVKDDFRSYESDAKGIVGSGTLDKEKENLGDSRTTFEELDSKGQKLVLRADEFISTVKLPGETVLHTYQTADSNIKKTKEELLSSDSTCTKNMSPVTERINELITEMNELSTHFKNENGVLTDKVSSIKEQPWYTLENKGAFKALSEDDPFSYEAGEASVLEGQWVMGTSDKNYITQTGSVLSARGEKTNDKGAYKVSGEVSGAKLYTKAETAGGWLKYDGTQSLLSGSGNAEFDGFTRMAASGDASVVKSESTAMLGTDKFNGHVSLKASALSANGQAAFKLPKNADDTTHIALGGRAEAATVKASAGITLFGMESMGGEHEKNGVKTTAKKDFGMNVEASAGWQAGVGVEYKDEPVWKSDYLNINATSLNADLKLLLGVKLDVTIPTIQAKWPW</sequence>
<keyword evidence="5" id="KW-1185">Reference proteome</keyword>
<comment type="similarity">
    <text evidence="1">In the N-terminal section; belongs to the LXG family.</text>
</comment>
<evidence type="ECO:0000256" key="1">
    <source>
        <dbReference type="ARBA" id="ARBA00034117"/>
    </source>
</evidence>
<evidence type="ECO:0000313" key="4">
    <source>
        <dbReference type="EMBL" id="WLV24282.1"/>
    </source>
</evidence>
<gene>
    <name evidence="4" type="ORF">QR721_11640</name>
</gene>
<feature type="domain" description="LXG" evidence="3">
    <location>
        <begin position="1"/>
        <end position="232"/>
    </location>
</feature>
<dbReference type="PROSITE" id="PS51756">
    <property type="entry name" value="LXG"/>
    <property type="match status" value="1"/>
</dbReference>
<dbReference type="RefSeq" id="WP_348027146.1">
    <property type="nucleotide sequence ID" value="NZ_CP129113.1"/>
</dbReference>
<evidence type="ECO:0000313" key="5">
    <source>
        <dbReference type="Proteomes" id="UP001180087"/>
    </source>
</evidence>
<name>A0ABY9KU61_9BACI</name>
<protein>
    <submittedName>
        <fullName evidence="4">T7SS effector LXG polymorphic toxin</fullName>
    </submittedName>
</protein>
<organism evidence="4 5">
    <name type="scientific">Aciduricibacillus chroicocephali</name>
    <dbReference type="NCBI Taxonomy" id="3054939"/>
    <lineage>
        <taxon>Bacteria</taxon>
        <taxon>Bacillati</taxon>
        <taxon>Bacillota</taxon>
        <taxon>Bacilli</taxon>
        <taxon>Bacillales</taxon>
        <taxon>Bacillaceae</taxon>
        <taxon>Aciduricibacillus</taxon>
    </lineage>
</organism>
<accession>A0ABY9KU61</accession>
<reference evidence="4" key="1">
    <citation type="submission" date="2023-06" db="EMBL/GenBank/DDBJ databases">
        <title>A Treasure from Seagulls: Isolation and Description of Aciduricobacillus qingdaonensis gen. nov., sp. nov., a Rare Obligately Uric Acid-utilizing Member in the Family Bacillaceae.</title>
        <authorList>
            <person name="Liu W."/>
            <person name="Wang B."/>
        </authorList>
    </citation>
    <scope>NUCLEOTIDE SEQUENCE</scope>
    <source>
        <strain evidence="4">44XB</strain>
    </source>
</reference>
<dbReference type="Pfam" id="PF04740">
    <property type="entry name" value="LXG"/>
    <property type="match status" value="1"/>
</dbReference>
<dbReference type="InterPro" id="IPR006829">
    <property type="entry name" value="LXG_dom"/>
</dbReference>
<keyword evidence="2" id="KW-0175">Coiled coil</keyword>
<feature type="coiled-coil region" evidence="2">
    <location>
        <begin position="2"/>
        <end position="29"/>
    </location>
</feature>
<evidence type="ECO:0000256" key="2">
    <source>
        <dbReference type="SAM" id="Coils"/>
    </source>
</evidence>
<dbReference type="Proteomes" id="UP001180087">
    <property type="component" value="Chromosome"/>
</dbReference>